<dbReference type="InterPro" id="IPR000477">
    <property type="entry name" value="RT_dom"/>
</dbReference>
<dbReference type="AlphaFoldDB" id="A0A0G4G5Z9"/>
<dbReference type="Gene3D" id="3.10.10.10">
    <property type="entry name" value="HIV Type 1 Reverse Transcriptase, subunit A, domain 1"/>
    <property type="match status" value="1"/>
</dbReference>
<dbReference type="InterPro" id="IPR043502">
    <property type="entry name" value="DNA/RNA_pol_sf"/>
</dbReference>
<dbReference type="InterPro" id="IPR051320">
    <property type="entry name" value="Viral_Replic_Matur_Polypro"/>
</dbReference>
<dbReference type="Gene3D" id="3.30.70.270">
    <property type="match status" value="2"/>
</dbReference>
<dbReference type="PhylomeDB" id="A0A0G4G5Z9"/>
<feature type="domain" description="Reverse transcriptase" evidence="1">
    <location>
        <begin position="1"/>
        <end position="105"/>
    </location>
</feature>
<dbReference type="Pfam" id="PF00078">
    <property type="entry name" value="RVT_1"/>
    <property type="match status" value="1"/>
</dbReference>
<dbReference type="FunFam" id="3.30.70.270:FF:000003">
    <property type="entry name" value="Transposon Ty3-G Gag-Pol polyprotein"/>
    <property type="match status" value="1"/>
</dbReference>
<protein>
    <recommendedName>
        <fullName evidence="1">Reverse transcriptase domain-containing protein</fullName>
    </recommendedName>
</protein>
<dbReference type="PROSITE" id="PS50878">
    <property type="entry name" value="RT_POL"/>
    <property type="match status" value="1"/>
</dbReference>
<dbReference type="SUPFAM" id="SSF56672">
    <property type="entry name" value="DNA/RNA polymerases"/>
    <property type="match status" value="1"/>
</dbReference>
<evidence type="ECO:0000259" key="1">
    <source>
        <dbReference type="PROSITE" id="PS50878"/>
    </source>
</evidence>
<sequence length="167" mass="18928">MAHPENRNKLAFVTARRQFTYLRLPFGIANASSIFQRTMDSLLAGLNGAAARVYLDNVLVSSTDFETHLKDIEQILTRLLKAGVKISFNKCSFTKRELQYLGHIVIPEGIRSSPEKTKAVLQAQTLKNPREVKGFLSLAGFYRRFIKKFSEIAGPVLDLTKKRTIWI</sequence>
<evidence type="ECO:0000313" key="2">
    <source>
        <dbReference type="EMBL" id="CEM23960.1"/>
    </source>
</evidence>
<organism evidence="2">
    <name type="scientific">Chromera velia CCMP2878</name>
    <dbReference type="NCBI Taxonomy" id="1169474"/>
    <lineage>
        <taxon>Eukaryota</taxon>
        <taxon>Sar</taxon>
        <taxon>Alveolata</taxon>
        <taxon>Colpodellida</taxon>
        <taxon>Chromeraceae</taxon>
        <taxon>Chromera</taxon>
    </lineage>
</organism>
<dbReference type="InterPro" id="IPR043128">
    <property type="entry name" value="Rev_trsase/Diguanyl_cyclase"/>
</dbReference>
<dbReference type="EMBL" id="CDMZ01000918">
    <property type="protein sequence ID" value="CEM23960.1"/>
    <property type="molecule type" value="Genomic_DNA"/>
</dbReference>
<dbReference type="PANTHER" id="PTHR33064">
    <property type="entry name" value="POL PROTEIN"/>
    <property type="match status" value="1"/>
</dbReference>
<dbReference type="VEuPathDB" id="CryptoDB:Cvel_20436"/>
<dbReference type="PANTHER" id="PTHR33064:SF37">
    <property type="entry name" value="RIBONUCLEASE H"/>
    <property type="match status" value="1"/>
</dbReference>
<dbReference type="CDD" id="cd01647">
    <property type="entry name" value="RT_LTR"/>
    <property type="match status" value="1"/>
</dbReference>
<proteinExistence type="predicted"/>
<accession>A0A0G4G5Z9</accession>
<reference evidence="2" key="1">
    <citation type="submission" date="2014-11" db="EMBL/GenBank/DDBJ databases">
        <authorList>
            <person name="Otto D Thomas"/>
            <person name="Naeem Raeece"/>
        </authorList>
    </citation>
    <scope>NUCLEOTIDE SEQUENCE</scope>
</reference>
<name>A0A0G4G5Z9_9ALVE</name>
<gene>
    <name evidence="2" type="ORF">Cvel_20436</name>
</gene>